<reference evidence="3" key="1">
    <citation type="journal article" date="2006" name="PLoS Biol.">
        <title>Macronuclear genome sequence of the ciliate Tetrahymena thermophila, a model eukaryote.</title>
        <authorList>
            <person name="Eisen J.A."/>
            <person name="Coyne R.S."/>
            <person name="Wu M."/>
            <person name="Wu D."/>
            <person name="Thiagarajan M."/>
            <person name="Wortman J.R."/>
            <person name="Badger J.H."/>
            <person name="Ren Q."/>
            <person name="Amedeo P."/>
            <person name="Jones K.M."/>
            <person name="Tallon L.J."/>
            <person name="Delcher A.L."/>
            <person name="Salzberg S.L."/>
            <person name="Silva J.C."/>
            <person name="Haas B.J."/>
            <person name="Majoros W.H."/>
            <person name="Farzad M."/>
            <person name="Carlton J.M."/>
            <person name="Smith R.K. Jr."/>
            <person name="Garg J."/>
            <person name="Pearlman R.E."/>
            <person name="Karrer K.M."/>
            <person name="Sun L."/>
            <person name="Manning G."/>
            <person name="Elde N.C."/>
            <person name="Turkewitz A.P."/>
            <person name="Asai D.J."/>
            <person name="Wilkes D.E."/>
            <person name="Wang Y."/>
            <person name="Cai H."/>
            <person name="Collins K."/>
            <person name="Stewart B.A."/>
            <person name="Lee S.R."/>
            <person name="Wilamowska K."/>
            <person name="Weinberg Z."/>
            <person name="Ruzzo W.L."/>
            <person name="Wloga D."/>
            <person name="Gaertig J."/>
            <person name="Frankel J."/>
            <person name="Tsao C.-C."/>
            <person name="Gorovsky M.A."/>
            <person name="Keeling P.J."/>
            <person name="Waller R.F."/>
            <person name="Patron N.J."/>
            <person name="Cherry J.M."/>
            <person name="Stover N.A."/>
            <person name="Krieger C.J."/>
            <person name="del Toro C."/>
            <person name="Ryder H.F."/>
            <person name="Williamson S.C."/>
            <person name="Barbeau R.A."/>
            <person name="Hamilton E.P."/>
            <person name="Orias E."/>
        </authorList>
    </citation>
    <scope>NUCLEOTIDE SEQUENCE [LARGE SCALE GENOMIC DNA]</scope>
    <source>
        <strain evidence="3">SB210</strain>
    </source>
</reference>
<organism evidence="2 3">
    <name type="scientific">Tetrahymena thermophila (strain SB210)</name>
    <dbReference type="NCBI Taxonomy" id="312017"/>
    <lineage>
        <taxon>Eukaryota</taxon>
        <taxon>Sar</taxon>
        <taxon>Alveolata</taxon>
        <taxon>Ciliophora</taxon>
        <taxon>Intramacronucleata</taxon>
        <taxon>Oligohymenophorea</taxon>
        <taxon>Hymenostomatida</taxon>
        <taxon>Tetrahymenina</taxon>
        <taxon>Tetrahymenidae</taxon>
        <taxon>Tetrahymena</taxon>
    </lineage>
</organism>
<dbReference type="InParanoid" id="Q233L4"/>
<feature type="chain" id="PRO_5004201305" evidence="1">
    <location>
        <begin position="25"/>
        <end position="107"/>
    </location>
</feature>
<evidence type="ECO:0000313" key="3">
    <source>
        <dbReference type="Proteomes" id="UP000009168"/>
    </source>
</evidence>
<keyword evidence="3" id="KW-1185">Reference proteome</keyword>
<dbReference type="RefSeq" id="XP_001011811.1">
    <property type="nucleotide sequence ID" value="XM_001011811.3"/>
</dbReference>
<protein>
    <submittedName>
        <fullName evidence="2">Transmembrane protein, putative</fullName>
    </submittedName>
</protein>
<dbReference type="Proteomes" id="UP000009168">
    <property type="component" value="Unassembled WGS sequence"/>
</dbReference>
<dbReference type="GeneID" id="7847193"/>
<proteinExistence type="predicted"/>
<dbReference type="KEGG" id="tet:TTHERM_00391360"/>
<gene>
    <name evidence="2" type="ORF">TTHERM_00391360</name>
</gene>
<dbReference type="AlphaFoldDB" id="Q233L4"/>
<keyword evidence="2" id="KW-0812">Transmembrane</keyword>
<keyword evidence="1" id="KW-0732">Signal</keyword>
<evidence type="ECO:0000313" key="2">
    <source>
        <dbReference type="EMBL" id="EAR91566.1"/>
    </source>
</evidence>
<name>Q233L4_TETTS</name>
<accession>Q233L4</accession>
<feature type="signal peptide" evidence="1">
    <location>
        <begin position="1"/>
        <end position="24"/>
    </location>
</feature>
<sequence length="107" mass="12377">MKALPIFALFISALILSSVYLTQKQTIYDVNEEQTCHNIEYQEVLGTTIERIKNICKKSLIFTIEYKENKNVTQKDTKCIKPNEDSIVGSYFGDEYTSFRVTGYKEC</sequence>
<dbReference type="EMBL" id="GG662770">
    <property type="protein sequence ID" value="EAR91566.1"/>
    <property type="molecule type" value="Genomic_DNA"/>
</dbReference>
<keyword evidence="2" id="KW-0472">Membrane</keyword>
<evidence type="ECO:0000256" key="1">
    <source>
        <dbReference type="SAM" id="SignalP"/>
    </source>
</evidence>
<dbReference type="HOGENOM" id="CLU_2215263_0_0_1"/>